<feature type="compositionally biased region" description="Polar residues" evidence="10">
    <location>
        <begin position="339"/>
        <end position="348"/>
    </location>
</feature>
<dbReference type="Proteomes" id="UP001487740">
    <property type="component" value="Unassembled WGS sequence"/>
</dbReference>
<evidence type="ECO:0000256" key="8">
    <source>
        <dbReference type="ARBA" id="ARBA00023242"/>
    </source>
</evidence>
<feature type="region of interest" description="Disordered" evidence="10">
    <location>
        <begin position="171"/>
        <end position="299"/>
    </location>
</feature>
<dbReference type="PANTHER" id="PTHR10071:SF281">
    <property type="entry name" value="BOX A-BINDING FACTOR-RELATED"/>
    <property type="match status" value="1"/>
</dbReference>
<comment type="subcellular location">
    <subcellularLocation>
        <location evidence="1">Nucleus</location>
    </subcellularLocation>
</comment>
<keyword evidence="8" id="KW-0539">Nucleus</keyword>
<organism evidence="12 13">
    <name type="scientific">Scylla paramamosain</name>
    <name type="common">Mud crab</name>
    <dbReference type="NCBI Taxonomy" id="85552"/>
    <lineage>
        <taxon>Eukaryota</taxon>
        <taxon>Metazoa</taxon>
        <taxon>Ecdysozoa</taxon>
        <taxon>Arthropoda</taxon>
        <taxon>Crustacea</taxon>
        <taxon>Multicrustacea</taxon>
        <taxon>Malacostraca</taxon>
        <taxon>Eumalacostraca</taxon>
        <taxon>Eucarida</taxon>
        <taxon>Decapoda</taxon>
        <taxon>Pleocyemata</taxon>
        <taxon>Brachyura</taxon>
        <taxon>Eubrachyura</taxon>
        <taxon>Portunoidea</taxon>
        <taxon>Portunidae</taxon>
        <taxon>Portuninae</taxon>
        <taxon>Scylla</taxon>
    </lineage>
</organism>
<comment type="caution">
    <text evidence="12">The sequence shown here is derived from an EMBL/GenBank/DDBJ whole genome shotgun (WGS) entry which is preliminary data.</text>
</comment>
<dbReference type="FunFam" id="3.30.50.10:FF:000036">
    <property type="entry name" value="Endothelial transcription factor GATA-2"/>
    <property type="match status" value="1"/>
</dbReference>
<evidence type="ECO:0000256" key="9">
    <source>
        <dbReference type="PROSITE-ProRule" id="PRU00094"/>
    </source>
</evidence>
<sequence>MLGRCSDSLTPRDLWPTGHGERGAQAAAWGQHRASAGEELRLGRRSLWNTKLNICKWIEHIGALCFLSLIQIPSCYQERIKMMDVGSGVDGGQSAQYPTGYGPMSSLQDFYSNSQHCSYSNPGRFGQGGMYRAHPHFPTPLHSWLGSDKMAAAAVAPTAYNTPAASWHTPFAKTYQPTPTPAHQTHQPTQGYAGYGYPPTPPDDSPTAATQQGPPPPPQPQPHEHPMSTSPMPQQAQQQPQPEPPAARMTPDRVTASPAGGTIAGVNDIKSDSSYTPVFSSSFPSKPSLSLSPAHSTAHPSGYTGYPSHSSMDFAHTGYSGFYPSSGMTSMFSKPFPSVPSTPISPSQEKSKNSKRSSTEGRECVNCGATSTPLWRRDGNGHYLCNACGLYYKMNGQNRPLIKPKQRTSANRREGTSCVNCKTQTTTLWRRNQNGEPVCNACGLYYKLHNVARPLSMKKEGIQTRNRKLSSKSKKKKGMLGFPDMLKPLDKGGFGGFGTGGSGFGSMSHYMYGGQMHGSSMAGGFMSAPPMHGMSAMSGGLGSLGLSSAAAASAASLGLSSGFCTVAA</sequence>
<keyword evidence="2" id="KW-0479">Metal-binding</keyword>
<dbReference type="CDD" id="cd00202">
    <property type="entry name" value="ZnF_GATA"/>
    <property type="match status" value="2"/>
</dbReference>
<dbReference type="SMART" id="SM00401">
    <property type="entry name" value="ZnF_GATA"/>
    <property type="match status" value="2"/>
</dbReference>
<feature type="compositionally biased region" description="Low complexity" evidence="10">
    <location>
        <begin position="279"/>
        <end position="293"/>
    </location>
</feature>
<dbReference type="InterPro" id="IPR039355">
    <property type="entry name" value="Transcription_factor_GATA"/>
</dbReference>
<dbReference type="FunFam" id="3.30.50.10:FF:000032">
    <property type="entry name" value="Transcription factor GATA-3"/>
    <property type="match status" value="1"/>
</dbReference>
<evidence type="ECO:0000256" key="1">
    <source>
        <dbReference type="ARBA" id="ARBA00004123"/>
    </source>
</evidence>
<dbReference type="GO" id="GO:0000978">
    <property type="term" value="F:RNA polymerase II cis-regulatory region sequence-specific DNA binding"/>
    <property type="evidence" value="ECO:0007669"/>
    <property type="project" value="TreeGrafter"/>
</dbReference>
<feature type="compositionally biased region" description="Basic residues" evidence="10">
    <location>
        <begin position="465"/>
        <end position="478"/>
    </location>
</feature>
<dbReference type="PROSITE" id="PS00344">
    <property type="entry name" value="GATA_ZN_FINGER_1"/>
    <property type="match status" value="2"/>
</dbReference>
<name>A0AAW0UUP2_SCYPA</name>
<dbReference type="GO" id="GO:0045944">
    <property type="term" value="P:positive regulation of transcription by RNA polymerase II"/>
    <property type="evidence" value="ECO:0007669"/>
    <property type="project" value="TreeGrafter"/>
</dbReference>
<accession>A0AAW0UUP2</accession>
<feature type="compositionally biased region" description="Basic and acidic residues" evidence="10">
    <location>
        <begin position="349"/>
        <end position="363"/>
    </location>
</feature>
<evidence type="ECO:0000256" key="4">
    <source>
        <dbReference type="ARBA" id="ARBA00022833"/>
    </source>
</evidence>
<dbReference type="InterPro" id="IPR000679">
    <property type="entry name" value="Znf_GATA"/>
</dbReference>
<evidence type="ECO:0000256" key="7">
    <source>
        <dbReference type="ARBA" id="ARBA00023163"/>
    </source>
</evidence>
<dbReference type="Pfam" id="PF00320">
    <property type="entry name" value="GATA"/>
    <property type="match status" value="2"/>
</dbReference>
<feature type="domain" description="GATA-type" evidence="11">
    <location>
        <begin position="412"/>
        <end position="465"/>
    </location>
</feature>
<feature type="compositionally biased region" description="Low complexity" evidence="10">
    <location>
        <begin position="231"/>
        <end position="240"/>
    </location>
</feature>
<keyword evidence="3 9" id="KW-0863">Zinc-finger</keyword>
<feature type="region of interest" description="Disordered" evidence="10">
    <location>
        <begin position="1"/>
        <end position="21"/>
    </location>
</feature>
<dbReference type="GO" id="GO:0005634">
    <property type="term" value="C:nucleus"/>
    <property type="evidence" value="ECO:0007669"/>
    <property type="project" value="UniProtKB-SubCell"/>
</dbReference>
<dbReference type="Gene3D" id="3.30.50.10">
    <property type="entry name" value="Erythroid Transcription Factor GATA-1, subunit A"/>
    <property type="match status" value="2"/>
</dbReference>
<dbReference type="GO" id="GO:0000122">
    <property type="term" value="P:negative regulation of transcription by RNA polymerase II"/>
    <property type="evidence" value="ECO:0007669"/>
    <property type="project" value="TreeGrafter"/>
</dbReference>
<dbReference type="InterPro" id="IPR013088">
    <property type="entry name" value="Znf_NHR/GATA"/>
</dbReference>
<dbReference type="SUPFAM" id="SSF57716">
    <property type="entry name" value="Glucocorticoid receptor-like (DNA-binding domain)"/>
    <property type="match status" value="2"/>
</dbReference>
<keyword evidence="4" id="KW-0862">Zinc</keyword>
<evidence type="ECO:0000256" key="2">
    <source>
        <dbReference type="ARBA" id="ARBA00022723"/>
    </source>
</evidence>
<dbReference type="GO" id="GO:0000981">
    <property type="term" value="F:DNA-binding transcription factor activity, RNA polymerase II-specific"/>
    <property type="evidence" value="ECO:0007669"/>
    <property type="project" value="TreeGrafter"/>
</dbReference>
<reference evidence="12 13" key="1">
    <citation type="submission" date="2023-03" db="EMBL/GenBank/DDBJ databases">
        <title>High-quality genome of Scylla paramamosain provides insights in environmental adaptation.</title>
        <authorList>
            <person name="Zhang L."/>
        </authorList>
    </citation>
    <scope>NUCLEOTIDE SEQUENCE [LARGE SCALE GENOMIC DNA]</scope>
    <source>
        <strain evidence="12">LZ_2023a</strain>
        <tissue evidence="12">Muscle</tissue>
    </source>
</reference>
<protein>
    <recommendedName>
        <fullName evidence="11">GATA-type domain-containing protein</fullName>
    </recommendedName>
</protein>
<evidence type="ECO:0000256" key="10">
    <source>
        <dbReference type="SAM" id="MobiDB-lite"/>
    </source>
</evidence>
<keyword evidence="13" id="KW-1185">Reference proteome</keyword>
<feature type="region of interest" description="Disordered" evidence="10">
    <location>
        <begin position="461"/>
        <end position="482"/>
    </location>
</feature>
<dbReference type="GO" id="GO:0008270">
    <property type="term" value="F:zinc ion binding"/>
    <property type="evidence" value="ECO:0007669"/>
    <property type="project" value="UniProtKB-KW"/>
</dbReference>
<evidence type="ECO:0000313" key="12">
    <source>
        <dbReference type="EMBL" id="KAK8402270.1"/>
    </source>
</evidence>
<dbReference type="EMBL" id="JARAKH010000007">
    <property type="protein sequence ID" value="KAK8402270.1"/>
    <property type="molecule type" value="Genomic_DNA"/>
</dbReference>
<gene>
    <name evidence="12" type="ORF">O3P69_000581</name>
</gene>
<evidence type="ECO:0000256" key="5">
    <source>
        <dbReference type="ARBA" id="ARBA00023015"/>
    </source>
</evidence>
<keyword evidence="6" id="KW-0238">DNA-binding</keyword>
<evidence type="ECO:0000256" key="3">
    <source>
        <dbReference type="ARBA" id="ARBA00022771"/>
    </source>
</evidence>
<feature type="region of interest" description="Disordered" evidence="10">
    <location>
        <begin position="337"/>
        <end position="366"/>
    </location>
</feature>
<keyword evidence="5" id="KW-0805">Transcription regulation</keyword>
<dbReference type="PROSITE" id="PS50114">
    <property type="entry name" value="GATA_ZN_FINGER_2"/>
    <property type="match status" value="2"/>
</dbReference>
<keyword evidence="7" id="KW-0804">Transcription</keyword>
<dbReference type="AlphaFoldDB" id="A0AAW0UUP2"/>
<evidence type="ECO:0000313" key="13">
    <source>
        <dbReference type="Proteomes" id="UP001487740"/>
    </source>
</evidence>
<dbReference type="PANTHER" id="PTHR10071">
    <property type="entry name" value="TRANSCRIPTION FACTOR GATA FAMILY MEMBER"/>
    <property type="match status" value="1"/>
</dbReference>
<proteinExistence type="predicted"/>
<feature type="domain" description="GATA-type" evidence="11">
    <location>
        <begin position="358"/>
        <end position="412"/>
    </location>
</feature>
<dbReference type="GO" id="GO:0045165">
    <property type="term" value="P:cell fate commitment"/>
    <property type="evidence" value="ECO:0007669"/>
    <property type="project" value="TreeGrafter"/>
</dbReference>
<evidence type="ECO:0000259" key="11">
    <source>
        <dbReference type="PROSITE" id="PS50114"/>
    </source>
</evidence>
<feature type="compositionally biased region" description="Low complexity" evidence="10">
    <location>
        <begin position="181"/>
        <end position="197"/>
    </location>
</feature>
<evidence type="ECO:0000256" key="6">
    <source>
        <dbReference type="ARBA" id="ARBA00023125"/>
    </source>
</evidence>
<dbReference type="PRINTS" id="PR00619">
    <property type="entry name" value="GATAZNFINGER"/>
</dbReference>